<dbReference type="Proteomes" id="UP000831113">
    <property type="component" value="Chromosome"/>
</dbReference>
<reference evidence="2 3" key="1">
    <citation type="submission" date="2022-03" db="EMBL/GenBank/DDBJ databases">
        <title>Hymenobactersp. isolated from the air.</title>
        <authorList>
            <person name="Won M."/>
            <person name="Kwon S.-W."/>
        </authorList>
    </citation>
    <scope>NUCLEOTIDE SEQUENCE [LARGE SCALE GENOMIC DNA]</scope>
    <source>
        <strain evidence="2 3">KACC 21982</strain>
    </source>
</reference>
<feature type="transmembrane region" description="Helical" evidence="1">
    <location>
        <begin position="362"/>
        <end position="382"/>
    </location>
</feature>
<sequence>MEWLLVGVLTALCLLLPTHNSTLDAWYYAACVRHSHELLLPHHLLHNIVGWLWVQALPNSVDTLMALKALNALAFGACLVVLRSLLRRVGGIGAPVAGWLLVVGSSFGMLRFATENETYILPLLLSLLASRSWWQAITEGGSKHWLLAGTWAVGAVLLHQIHAGWWLALLAGTVAANGSRKWQKTLLYALPALLVPLAYAAALPSWNLPFTPTAFWRFVFHDLYAGQAGAPPSGRTLLLTAVNLVRTFGQMHGSTLALLRRWPMLSGIGLLSAGLMALAGLKLWQAQRQAARHRASALNQAAQSGNGVAAKRLFGWVHAVALLLQVGCALWAEGNAEFMVMVPALLALLLVNRPAMPAALPWAGASLLLWNLAFGLVPAHLLQLTHAAALLTRVQQDPAAWWLLADPNLVLNQLHYHTGQPVGPPNVLPAPALLVKRPGQSPAQFRAWLAARRAAGQRVYTDALDGPGLLDRARITQGGPEAHRALLAGYHLARVDSLPSSFGPVYLTEIQ</sequence>
<keyword evidence="1" id="KW-1133">Transmembrane helix</keyword>
<evidence type="ECO:0000256" key="1">
    <source>
        <dbReference type="SAM" id="Phobius"/>
    </source>
</evidence>
<proteinExistence type="predicted"/>
<feature type="transmembrane region" description="Helical" evidence="1">
    <location>
        <begin position="69"/>
        <end position="86"/>
    </location>
</feature>
<accession>A0ABY4D371</accession>
<gene>
    <name evidence="2" type="ORF">MTX78_03070</name>
</gene>
<protein>
    <recommendedName>
        <fullName evidence="4">Glycosyltransferase RgtA/B/C/D-like domain-containing protein</fullName>
    </recommendedName>
</protein>
<name>A0ABY4D371_9BACT</name>
<feature type="transmembrane region" description="Helical" evidence="1">
    <location>
        <begin position="264"/>
        <end position="284"/>
    </location>
</feature>
<dbReference type="EMBL" id="CP094669">
    <property type="protein sequence ID" value="UOG75581.1"/>
    <property type="molecule type" value="Genomic_DNA"/>
</dbReference>
<keyword evidence="1" id="KW-0472">Membrane</keyword>
<feature type="transmembrane region" description="Helical" evidence="1">
    <location>
        <begin position="92"/>
        <end position="112"/>
    </location>
</feature>
<feature type="transmembrane region" description="Helical" evidence="1">
    <location>
        <begin position="149"/>
        <end position="174"/>
    </location>
</feature>
<dbReference type="RefSeq" id="WP_243799804.1">
    <property type="nucleotide sequence ID" value="NZ_CP094669.1"/>
</dbReference>
<evidence type="ECO:0008006" key="4">
    <source>
        <dbReference type="Google" id="ProtNLM"/>
    </source>
</evidence>
<feature type="transmembrane region" description="Helical" evidence="1">
    <location>
        <begin position="313"/>
        <end position="332"/>
    </location>
</feature>
<feature type="transmembrane region" description="Helical" evidence="1">
    <location>
        <begin position="186"/>
        <end position="206"/>
    </location>
</feature>
<evidence type="ECO:0000313" key="3">
    <source>
        <dbReference type="Proteomes" id="UP000831113"/>
    </source>
</evidence>
<keyword evidence="1" id="KW-0812">Transmembrane</keyword>
<organism evidence="2 3">
    <name type="scientific">Hymenobacter tibetensis</name>
    <dbReference type="NCBI Taxonomy" id="497967"/>
    <lineage>
        <taxon>Bacteria</taxon>
        <taxon>Pseudomonadati</taxon>
        <taxon>Bacteroidota</taxon>
        <taxon>Cytophagia</taxon>
        <taxon>Cytophagales</taxon>
        <taxon>Hymenobacteraceae</taxon>
        <taxon>Hymenobacter</taxon>
    </lineage>
</organism>
<keyword evidence="3" id="KW-1185">Reference proteome</keyword>
<evidence type="ECO:0000313" key="2">
    <source>
        <dbReference type="EMBL" id="UOG75581.1"/>
    </source>
</evidence>